<comment type="caution">
    <text evidence="1">The sequence shown here is derived from an EMBL/GenBank/DDBJ whole genome shotgun (WGS) entry which is preliminary data.</text>
</comment>
<gene>
    <name evidence="1" type="ORF">Vadar_023299</name>
</gene>
<organism evidence="1 2">
    <name type="scientific">Vaccinium darrowii</name>
    <dbReference type="NCBI Taxonomy" id="229202"/>
    <lineage>
        <taxon>Eukaryota</taxon>
        <taxon>Viridiplantae</taxon>
        <taxon>Streptophyta</taxon>
        <taxon>Embryophyta</taxon>
        <taxon>Tracheophyta</taxon>
        <taxon>Spermatophyta</taxon>
        <taxon>Magnoliopsida</taxon>
        <taxon>eudicotyledons</taxon>
        <taxon>Gunneridae</taxon>
        <taxon>Pentapetalae</taxon>
        <taxon>asterids</taxon>
        <taxon>Ericales</taxon>
        <taxon>Ericaceae</taxon>
        <taxon>Vaccinioideae</taxon>
        <taxon>Vaccinieae</taxon>
        <taxon>Vaccinium</taxon>
    </lineage>
</organism>
<evidence type="ECO:0000313" key="1">
    <source>
        <dbReference type="EMBL" id="KAH7835148.1"/>
    </source>
</evidence>
<dbReference type="Proteomes" id="UP000828048">
    <property type="component" value="Chromosome 2"/>
</dbReference>
<reference evidence="1 2" key="1">
    <citation type="journal article" date="2021" name="Hortic Res">
        <title>High-quality reference genome and annotation aids understanding of berry development for evergreen blueberry (Vaccinium darrowii).</title>
        <authorList>
            <person name="Yu J."/>
            <person name="Hulse-Kemp A.M."/>
            <person name="Babiker E."/>
            <person name="Staton M."/>
        </authorList>
    </citation>
    <scope>NUCLEOTIDE SEQUENCE [LARGE SCALE GENOMIC DNA]</scope>
    <source>
        <strain evidence="2">cv. NJ 8807/NJ 8810</strain>
        <tissue evidence="1">Young leaf</tissue>
    </source>
</reference>
<sequence length="678" mass="76916">MEEEELRRRKLEEALEVKSLRRIISAYLNYPDAAEEDVKRYERSFRRLPPAHKALLSHLPSKFQRLRWCVSKNSIFIFNMLEVFEPPLDMSQDMDSCEHQNLKNVQDHHLNSDERENCACHSVSTSGQVSLLKSDEASCGEGSNFTCRSPNLVNVNQEDKIVQPNGYGGGGSGSHCKEDVNKSEGNDVKHISNQVSSSPPDWLDPSLQLHVPLVDVDKVRCIIRNIVRDWAAEGQRERDQCYKPILEELEIQFPNRRKDSPPACLVPGAGLGRLALEISCLGFMSQGNEFSYYMMICSSFILNHAETAEQWTIYPWIHSNCNSLSDSDQLRPVSIPDIHPASAGITEGFSMCGGDFVEVYSDPSQVGVWDAVATCFFLDTAHNIVEYIEIISRILKDGGVWINLGPLLYHFADMYSQDDEMSIELSLEDVKRVAFNYGFQLEKERTIETTYTTNPLSMMQNRYYAAFWTMRKKTRTERCSKPAQIFRLERPPPPFPSTVHHSKFLKKKKKKKKKMWNNAEGGAPEVTLETSMGSFTVEMYYDHAPRTCRNFIELSRRGYYDNVKFHRIIKDFMVQGGDPTGTGRGGESIYGPKFEDEITTKLKHTGAGIISMANAGPNTNGSQFFITLAPTPSLDGKHTIFGRVCRGMEIIKRLGSVQTDNNDRPLHDVKILRTSVKD</sequence>
<protein>
    <submittedName>
        <fullName evidence="1">Uncharacterized protein</fullName>
    </submittedName>
</protein>
<evidence type="ECO:0000313" key="2">
    <source>
        <dbReference type="Proteomes" id="UP000828048"/>
    </source>
</evidence>
<proteinExistence type="predicted"/>
<keyword evidence="2" id="KW-1185">Reference proteome</keyword>
<accession>A0ACB7X319</accession>
<dbReference type="EMBL" id="CM037152">
    <property type="protein sequence ID" value="KAH7835148.1"/>
    <property type="molecule type" value="Genomic_DNA"/>
</dbReference>
<name>A0ACB7X319_9ERIC</name>